<protein>
    <recommendedName>
        <fullName evidence="3">Endonuclease III</fullName>
    </recommendedName>
</protein>
<dbReference type="AlphaFoldDB" id="A0A4Z0GN76"/>
<dbReference type="RefSeq" id="WP_135348900.1">
    <property type="nucleotide sequence ID" value="NZ_SRJD01000012.1"/>
</dbReference>
<sequence>MNSNNEAASVMLSIELEELKKSFQDNRPESILNAIHMSPTSRHLVENDGFALLIAVVADQSVKSEIAWNLPFELSKRIGNDHFNPDWILSHAEELKDAIAAKPALHRFPQKITDFIFSLSGVIKNKYASASGLLRSASDYNVFISNVKEVSGISDKKANFLFLILLLDFHYEFKNVKNSSVLFDTHMEKWLSHRFDRSISKKEANEICGFVSPDNPALFCPYIWKMDRNS</sequence>
<dbReference type="Proteomes" id="UP000298347">
    <property type="component" value="Unassembled WGS sequence"/>
</dbReference>
<evidence type="ECO:0008006" key="3">
    <source>
        <dbReference type="Google" id="ProtNLM"/>
    </source>
</evidence>
<evidence type="ECO:0000313" key="1">
    <source>
        <dbReference type="EMBL" id="TGA97690.1"/>
    </source>
</evidence>
<organism evidence="1 2">
    <name type="scientific">Sporolactobacillus shoreae</name>
    <dbReference type="NCBI Taxonomy" id="1465501"/>
    <lineage>
        <taxon>Bacteria</taxon>
        <taxon>Bacillati</taxon>
        <taxon>Bacillota</taxon>
        <taxon>Bacilli</taxon>
        <taxon>Bacillales</taxon>
        <taxon>Sporolactobacillaceae</taxon>
        <taxon>Sporolactobacillus</taxon>
    </lineage>
</organism>
<gene>
    <name evidence="1" type="ORF">E4665_11345</name>
</gene>
<reference evidence="1 2" key="1">
    <citation type="journal article" date="2015" name="Int. J. Syst. Evol. Microbiol.">
        <title>Sporolactobacillus shoreae sp. nov. and Sporolactobacillus spathodeae sp. nov., two spore-forming lactic acid bacteria isolated from tree barks in Thailand.</title>
        <authorList>
            <person name="Thamacharoensuk T."/>
            <person name="Kitahara M."/>
            <person name="Ohkuma M."/>
            <person name="Thongchul N."/>
            <person name="Tanasupawat S."/>
        </authorList>
    </citation>
    <scope>NUCLEOTIDE SEQUENCE [LARGE SCALE GENOMIC DNA]</scope>
    <source>
        <strain evidence="1 2">BK92</strain>
    </source>
</reference>
<name>A0A4Z0GN76_9BACL</name>
<comment type="caution">
    <text evidence="1">The sequence shown here is derived from an EMBL/GenBank/DDBJ whole genome shotgun (WGS) entry which is preliminary data.</text>
</comment>
<keyword evidence="2" id="KW-1185">Reference proteome</keyword>
<evidence type="ECO:0000313" key="2">
    <source>
        <dbReference type="Proteomes" id="UP000298347"/>
    </source>
</evidence>
<dbReference type="OrthoDB" id="1937151at2"/>
<proteinExistence type="predicted"/>
<dbReference type="EMBL" id="SRJD01000012">
    <property type="protein sequence ID" value="TGA97690.1"/>
    <property type="molecule type" value="Genomic_DNA"/>
</dbReference>
<accession>A0A4Z0GN76</accession>